<dbReference type="GO" id="GO:0032453">
    <property type="term" value="F:histone H3K4 demethylase activity"/>
    <property type="evidence" value="ECO:0007669"/>
    <property type="project" value="TreeGrafter"/>
</dbReference>
<keyword evidence="10 12" id="KW-0804">Transcription</keyword>
<dbReference type="Pfam" id="PF21233">
    <property type="entry name" value="WHD_RIOX1"/>
    <property type="match status" value="1"/>
</dbReference>
<dbReference type="PANTHER" id="PTHR13096:SF8">
    <property type="entry name" value="RIBOSOMAL OXYGENASE 1"/>
    <property type="match status" value="1"/>
</dbReference>
<dbReference type="Gene3D" id="1.10.10.1500">
    <property type="entry name" value="JmjC domain-containing ribosomal oxygenase (ROX), dimer domain"/>
    <property type="match status" value="1"/>
</dbReference>
<dbReference type="GO" id="GO:0005506">
    <property type="term" value="F:iron ion binding"/>
    <property type="evidence" value="ECO:0007669"/>
    <property type="project" value="UniProtKB-UniRule"/>
</dbReference>
<dbReference type="PROSITE" id="PS51184">
    <property type="entry name" value="JMJC"/>
    <property type="match status" value="1"/>
</dbReference>
<proteinExistence type="inferred from homology"/>
<evidence type="ECO:0000256" key="3">
    <source>
        <dbReference type="ARBA" id="ARBA00022491"/>
    </source>
</evidence>
<keyword evidence="8 12" id="KW-0408">Iron</keyword>
<comment type="subcellular location">
    <subcellularLocation>
        <location evidence="1 12">Nucleus</location>
    </subcellularLocation>
</comment>
<dbReference type="FunFam" id="2.60.120.650:FF:000013">
    <property type="entry name" value="Ribosomal oxygenase 1"/>
    <property type="match status" value="1"/>
</dbReference>
<dbReference type="InterPro" id="IPR003347">
    <property type="entry name" value="JmjC_dom"/>
</dbReference>
<accession>A0A3M7R1Q4</accession>
<keyword evidence="4 12" id="KW-0479">Metal-binding</keyword>
<dbReference type="STRING" id="10195.A0A3M7R1Q4"/>
<keyword evidence="15" id="KW-0808">Transferase</keyword>
<dbReference type="EC" id="1.14.11.-" evidence="12"/>
<dbReference type="OrthoDB" id="425950at2759"/>
<dbReference type="GO" id="GO:0032259">
    <property type="term" value="P:methylation"/>
    <property type="evidence" value="ECO:0007669"/>
    <property type="project" value="UniProtKB-KW"/>
</dbReference>
<dbReference type="InterPro" id="IPR039994">
    <property type="entry name" value="NO66-like"/>
</dbReference>
<dbReference type="FunFam" id="3.90.930.40:FF:000001">
    <property type="entry name" value="ribosomal oxygenase 1 isoform X1"/>
    <property type="match status" value="1"/>
</dbReference>
<dbReference type="SUPFAM" id="SSF51197">
    <property type="entry name" value="Clavaminate synthase-like"/>
    <property type="match status" value="1"/>
</dbReference>
<evidence type="ECO:0000256" key="5">
    <source>
        <dbReference type="ARBA" id="ARBA00022853"/>
    </source>
</evidence>
<evidence type="ECO:0000256" key="13">
    <source>
        <dbReference type="SAM" id="MobiDB-lite"/>
    </source>
</evidence>
<organism evidence="15 16">
    <name type="scientific">Brachionus plicatilis</name>
    <name type="common">Marine rotifer</name>
    <name type="synonym">Brachionus muelleri</name>
    <dbReference type="NCBI Taxonomy" id="10195"/>
    <lineage>
        <taxon>Eukaryota</taxon>
        <taxon>Metazoa</taxon>
        <taxon>Spiralia</taxon>
        <taxon>Gnathifera</taxon>
        <taxon>Rotifera</taxon>
        <taxon>Eurotatoria</taxon>
        <taxon>Monogononta</taxon>
        <taxon>Pseudotrocha</taxon>
        <taxon>Ploima</taxon>
        <taxon>Brachionidae</taxon>
        <taxon>Brachionus</taxon>
    </lineage>
</organism>
<comment type="similarity">
    <text evidence="2">Belongs to the ROX family. NO66 subfamily.</text>
</comment>
<evidence type="ECO:0000256" key="6">
    <source>
        <dbReference type="ARBA" id="ARBA00022964"/>
    </source>
</evidence>
<dbReference type="Pfam" id="PF08007">
    <property type="entry name" value="JmjC_2"/>
    <property type="match status" value="1"/>
</dbReference>
<evidence type="ECO:0000256" key="11">
    <source>
        <dbReference type="ARBA" id="ARBA00023242"/>
    </source>
</evidence>
<evidence type="ECO:0000256" key="8">
    <source>
        <dbReference type="ARBA" id="ARBA00023004"/>
    </source>
</evidence>
<dbReference type="PANTHER" id="PTHR13096">
    <property type="entry name" value="MINA53 MYC INDUCED NUCLEAR ANTIGEN"/>
    <property type="match status" value="1"/>
</dbReference>
<dbReference type="Proteomes" id="UP000276133">
    <property type="component" value="Unassembled WGS sequence"/>
</dbReference>
<evidence type="ECO:0000259" key="14">
    <source>
        <dbReference type="PROSITE" id="PS51184"/>
    </source>
</evidence>
<evidence type="ECO:0000256" key="1">
    <source>
        <dbReference type="ARBA" id="ARBA00004123"/>
    </source>
</evidence>
<comment type="cofactor">
    <cofactor evidence="12">
        <name>Fe(2+)</name>
        <dbReference type="ChEBI" id="CHEBI:29033"/>
    </cofactor>
    <text evidence="12">Binds 1 Fe(2+) ion per subunit.</text>
</comment>
<keyword evidence="3" id="KW-0678">Repressor</keyword>
<evidence type="ECO:0000256" key="12">
    <source>
        <dbReference type="RuleBase" id="RU366061"/>
    </source>
</evidence>
<feature type="domain" description="JmjC" evidence="14">
    <location>
        <begin position="87"/>
        <end position="232"/>
    </location>
</feature>
<gene>
    <name evidence="15" type="ORF">BpHYR1_024649</name>
</gene>
<keyword evidence="7 12" id="KW-0560">Oxidoreductase</keyword>
<dbReference type="InterPro" id="IPR049043">
    <property type="entry name" value="WHD_RIOX1"/>
</dbReference>
<dbReference type="AlphaFoldDB" id="A0A3M7R1Q4"/>
<keyword evidence="11 12" id="KW-0539">Nucleus</keyword>
<evidence type="ECO:0000313" key="15">
    <source>
        <dbReference type="EMBL" id="RNA17198.1"/>
    </source>
</evidence>
<dbReference type="GO" id="GO:0005730">
    <property type="term" value="C:nucleolus"/>
    <property type="evidence" value="ECO:0007669"/>
    <property type="project" value="TreeGrafter"/>
</dbReference>
<evidence type="ECO:0000256" key="4">
    <source>
        <dbReference type="ARBA" id="ARBA00022723"/>
    </source>
</evidence>
<keyword evidence="15" id="KW-0489">Methyltransferase</keyword>
<feature type="compositionally biased region" description="Acidic residues" evidence="13">
    <location>
        <begin position="458"/>
        <end position="481"/>
    </location>
</feature>
<reference evidence="15 16" key="1">
    <citation type="journal article" date="2018" name="Sci. Rep.">
        <title>Genomic signatures of local adaptation to the degree of environmental predictability in rotifers.</title>
        <authorList>
            <person name="Franch-Gras L."/>
            <person name="Hahn C."/>
            <person name="Garcia-Roger E.M."/>
            <person name="Carmona M.J."/>
            <person name="Serra M."/>
            <person name="Gomez A."/>
        </authorList>
    </citation>
    <scope>NUCLEOTIDE SEQUENCE [LARGE SCALE GENOMIC DNA]</scope>
    <source>
        <strain evidence="15">HYR1</strain>
    </source>
</reference>
<feature type="compositionally biased region" description="Acidic residues" evidence="13">
    <location>
        <begin position="440"/>
        <end position="449"/>
    </location>
</feature>
<keyword evidence="9 12" id="KW-0805">Transcription regulation</keyword>
<dbReference type="GO" id="GO:0008168">
    <property type="term" value="F:methyltransferase activity"/>
    <property type="evidence" value="ECO:0007669"/>
    <property type="project" value="UniProtKB-KW"/>
</dbReference>
<evidence type="ECO:0000256" key="10">
    <source>
        <dbReference type="ARBA" id="ARBA00023163"/>
    </source>
</evidence>
<protein>
    <recommendedName>
        <fullName evidence="12">Bifunctional lysine-specific demethylase and histidyl-hydroxylase</fullName>
        <ecNumber evidence="12">1.14.11.-</ecNumber>
    </recommendedName>
</protein>
<dbReference type="Gene3D" id="3.90.930.40">
    <property type="match status" value="1"/>
</dbReference>
<evidence type="ECO:0000256" key="7">
    <source>
        <dbReference type="ARBA" id="ARBA00023002"/>
    </source>
</evidence>
<sequence>LKFYVFLTYVFLSDYWEKKPMLIKRNKENYYKSWFSCEEFDWILRNHSLEFTTNIDVVTYINHEKKKHNPEGRAYAPLVWDFFQQGCSIRLLNPATYSRNVWKYLSVLQELFGCCVGSNVYLTPAGTQGFAPHYDDIEAFVLQLEGKKRWRVYKPLNENEVLPRLSSPNYSQSDLSDPIIDVTLEAGDLMYFPRGYIHQAYASDDTHSLHITVSTYQKNTWGDFLSKLLPGAIEIAMQENVEFRKGLPIDYLMNNGVAFEDVENENQKKFKTKTSILVKELVKYLPIDAAVDQMAKDFIHQSLPPCLTEDEKSRSIHNHGERWNTQKNRVENISEIEPDTSIKLIRRNCIRLVVEENSCFVYHSLDNGKVWCEKEAQYLEVESEVAPAIEHLIKFYPKYVTVEELPLETIEEKISVVQCLYDKGLIVTGEPLHCDHEETSETESEEENEISFSKNYFQEEESVDEEEEEVDEDGFNSEEFDHEAKNGDNDNNESDEDSEESQDLE</sequence>
<comment type="caution">
    <text evidence="15">The sequence shown here is derived from an EMBL/GenBank/DDBJ whole genome shotgun (WGS) entry which is preliminary data.</text>
</comment>
<dbReference type="Gene3D" id="2.60.120.650">
    <property type="entry name" value="Cupin"/>
    <property type="match status" value="1"/>
</dbReference>
<feature type="region of interest" description="Disordered" evidence="13">
    <location>
        <begin position="435"/>
        <end position="505"/>
    </location>
</feature>
<keyword evidence="5" id="KW-0156">Chromatin regulator</keyword>
<evidence type="ECO:0000256" key="2">
    <source>
        <dbReference type="ARBA" id="ARBA00010309"/>
    </source>
</evidence>
<keyword evidence="6 12" id="KW-0223">Dioxygenase</keyword>
<name>A0A3M7R1Q4_BRAPC</name>
<feature type="compositionally biased region" description="Acidic residues" evidence="13">
    <location>
        <begin position="490"/>
        <end position="505"/>
    </location>
</feature>
<comment type="function">
    <text evidence="12">Oxygenase that can act as both a histone lysine demethylase and a ribosomal histidine hydroxylase.</text>
</comment>
<evidence type="ECO:0000256" key="9">
    <source>
        <dbReference type="ARBA" id="ARBA00023015"/>
    </source>
</evidence>
<dbReference type="EMBL" id="REGN01004502">
    <property type="protein sequence ID" value="RNA17198.1"/>
    <property type="molecule type" value="Genomic_DNA"/>
</dbReference>
<feature type="non-terminal residue" evidence="15">
    <location>
        <position position="1"/>
    </location>
</feature>
<dbReference type="GO" id="GO:0051864">
    <property type="term" value="F:histone H3K36 demethylase activity"/>
    <property type="evidence" value="ECO:0007669"/>
    <property type="project" value="TreeGrafter"/>
</dbReference>
<keyword evidence="16" id="KW-1185">Reference proteome</keyword>
<evidence type="ECO:0000313" key="16">
    <source>
        <dbReference type="Proteomes" id="UP000276133"/>
    </source>
</evidence>